<evidence type="ECO:0000313" key="3">
    <source>
        <dbReference type="Proteomes" id="UP000523601"/>
    </source>
</evidence>
<evidence type="ECO:0000313" key="2">
    <source>
        <dbReference type="EMBL" id="NVO26357.1"/>
    </source>
</evidence>
<evidence type="ECO:0000313" key="4">
    <source>
        <dbReference type="Proteomes" id="UP000592216"/>
    </source>
</evidence>
<reference evidence="3 4" key="1">
    <citation type="submission" date="2020-04" db="EMBL/GenBank/DDBJ databases">
        <title>Donghicola sp., a member of the Rhodobacteraceae family isolated from mangrove forest in Thailand.</title>
        <authorList>
            <person name="Charoenyingcharoen P."/>
            <person name="Yukphan P."/>
        </authorList>
    </citation>
    <scope>NUCLEOTIDE SEQUENCE [LARGE SCALE GENOMIC DNA]</scope>
    <source>
        <strain evidence="1 4">B5-SW-15</strain>
        <strain evidence="2 3">C2-DW-16</strain>
    </source>
</reference>
<accession>A0A850Q297</accession>
<dbReference type="EMBL" id="JABCJD010000001">
    <property type="protein sequence ID" value="NVO26357.1"/>
    <property type="molecule type" value="Genomic_DNA"/>
</dbReference>
<organism evidence="1 4">
    <name type="scientific">Donghicola mangrovi</name>
    <dbReference type="NCBI Taxonomy" id="2729614"/>
    <lineage>
        <taxon>Bacteria</taxon>
        <taxon>Pseudomonadati</taxon>
        <taxon>Pseudomonadota</taxon>
        <taxon>Alphaproteobacteria</taxon>
        <taxon>Rhodobacterales</taxon>
        <taxon>Roseobacteraceae</taxon>
        <taxon>Donghicola</taxon>
    </lineage>
</organism>
<sequence>MTSQLILLASAAAVTLILASGAYAALRRKRAEKAAANSEKAMLAKIADDQSKIDAAINAMADEMKDIRADIQWLTSERMIDQAINMAREGESGQEIVRQTGISADELVAMQAFRRH</sequence>
<evidence type="ECO:0008006" key="5">
    <source>
        <dbReference type="Google" id="ProtNLM"/>
    </source>
</evidence>
<dbReference type="Proteomes" id="UP000592216">
    <property type="component" value="Unassembled WGS sequence"/>
</dbReference>
<proteinExistence type="predicted"/>
<gene>
    <name evidence="2" type="ORF">HJ526_02900</name>
    <name evidence="1" type="ORF">HJ536_01670</name>
</gene>
<dbReference type="Proteomes" id="UP000523601">
    <property type="component" value="Unassembled WGS sequence"/>
</dbReference>
<protein>
    <recommendedName>
        <fullName evidence="5">DUF2802 domain-containing protein</fullName>
    </recommendedName>
</protein>
<evidence type="ECO:0000313" key="1">
    <source>
        <dbReference type="EMBL" id="NVO22052.1"/>
    </source>
</evidence>
<dbReference type="AlphaFoldDB" id="A0A850Q297"/>
<dbReference type="RefSeq" id="WP_176852749.1">
    <property type="nucleotide sequence ID" value="NZ_JABCJD010000001.1"/>
</dbReference>
<comment type="caution">
    <text evidence="1">The sequence shown here is derived from an EMBL/GenBank/DDBJ whole genome shotgun (WGS) entry which is preliminary data.</text>
</comment>
<name>A0A850Q297_9RHOB</name>
<keyword evidence="3" id="KW-1185">Reference proteome</keyword>
<dbReference type="EMBL" id="JABCJE010000001">
    <property type="protein sequence ID" value="NVO22052.1"/>
    <property type="molecule type" value="Genomic_DNA"/>
</dbReference>